<dbReference type="Proteomes" id="UP000327157">
    <property type="component" value="Chromosome 5"/>
</dbReference>
<dbReference type="AlphaFoldDB" id="A0A5N5I833"/>
<reference evidence="1 2" key="1">
    <citation type="submission" date="2019-09" db="EMBL/GenBank/DDBJ databases">
        <authorList>
            <person name="Ou C."/>
        </authorList>
    </citation>
    <scope>NUCLEOTIDE SEQUENCE [LARGE SCALE GENOMIC DNA]</scope>
    <source>
        <strain evidence="1">S2</strain>
        <tissue evidence="1">Leaf</tissue>
    </source>
</reference>
<organism evidence="1 2">
    <name type="scientific">Pyrus ussuriensis x Pyrus communis</name>
    <dbReference type="NCBI Taxonomy" id="2448454"/>
    <lineage>
        <taxon>Eukaryota</taxon>
        <taxon>Viridiplantae</taxon>
        <taxon>Streptophyta</taxon>
        <taxon>Embryophyta</taxon>
        <taxon>Tracheophyta</taxon>
        <taxon>Spermatophyta</taxon>
        <taxon>Magnoliopsida</taxon>
        <taxon>eudicotyledons</taxon>
        <taxon>Gunneridae</taxon>
        <taxon>Pentapetalae</taxon>
        <taxon>rosids</taxon>
        <taxon>fabids</taxon>
        <taxon>Rosales</taxon>
        <taxon>Rosaceae</taxon>
        <taxon>Amygdaloideae</taxon>
        <taxon>Maleae</taxon>
        <taxon>Pyrus</taxon>
    </lineage>
</organism>
<comment type="caution">
    <text evidence="1">The sequence shown here is derived from an EMBL/GenBank/DDBJ whole genome shotgun (WGS) entry which is preliminary data.</text>
</comment>
<protein>
    <submittedName>
        <fullName evidence="1">Uncharacterized protein</fullName>
    </submittedName>
</protein>
<reference evidence="1 2" key="3">
    <citation type="submission" date="2019-11" db="EMBL/GenBank/DDBJ databases">
        <title>A de novo genome assembly of a pear dwarfing rootstock.</title>
        <authorList>
            <person name="Wang F."/>
            <person name="Wang J."/>
            <person name="Li S."/>
            <person name="Zhang Y."/>
            <person name="Fang M."/>
            <person name="Ma L."/>
            <person name="Zhao Y."/>
            <person name="Jiang S."/>
        </authorList>
    </citation>
    <scope>NUCLEOTIDE SEQUENCE [LARGE SCALE GENOMIC DNA]</scope>
    <source>
        <strain evidence="1">S2</strain>
        <tissue evidence="1">Leaf</tissue>
    </source>
</reference>
<gene>
    <name evidence="1" type="ORF">D8674_026433</name>
</gene>
<reference evidence="2" key="2">
    <citation type="submission" date="2019-10" db="EMBL/GenBank/DDBJ databases">
        <title>A de novo genome assembly of a pear dwarfing rootstock.</title>
        <authorList>
            <person name="Wang F."/>
            <person name="Wang J."/>
            <person name="Li S."/>
            <person name="Zhang Y."/>
            <person name="Fang M."/>
            <person name="Ma L."/>
            <person name="Zhao Y."/>
            <person name="Jiang S."/>
        </authorList>
    </citation>
    <scope>NUCLEOTIDE SEQUENCE [LARGE SCALE GENOMIC DNA]</scope>
</reference>
<name>A0A5N5I833_9ROSA</name>
<accession>A0A5N5I833</accession>
<proteinExistence type="predicted"/>
<evidence type="ECO:0000313" key="2">
    <source>
        <dbReference type="Proteomes" id="UP000327157"/>
    </source>
</evidence>
<evidence type="ECO:0000313" key="1">
    <source>
        <dbReference type="EMBL" id="KAB2635899.1"/>
    </source>
</evidence>
<sequence>MDSTTTVAKLTKRNSDSNDFAEIDHACSARYENLIQQGINRFLIILESLQSKD</sequence>
<dbReference type="EMBL" id="SMOL01000004">
    <property type="protein sequence ID" value="KAB2635899.1"/>
    <property type="molecule type" value="Genomic_DNA"/>
</dbReference>
<keyword evidence="2" id="KW-1185">Reference proteome</keyword>